<gene>
    <name evidence="2" type="ORF">B0H24_10562</name>
    <name evidence="1" type="ORF">BY455_1532</name>
</gene>
<evidence type="ECO:0000313" key="2">
    <source>
        <dbReference type="EMBL" id="PPK50973.1"/>
    </source>
</evidence>
<proteinExistence type="predicted"/>
<protein>
    <recommendedName>
        <fullName evidence="5">DUF559 domain-containing protein</fullName>
    </recommendedName>
</protein>
<reference evidence="1 4" key="1">
    <citation type="submission" date="2018-02" db="EMBL/GenBank/DDBJ databases">
        <title>Deep subsurface shale carbon reservoir microbial communities from Ohio and West Virginia, USA.</title>
        <authorList>
            <person name="Wrighton K."/>
        </authorList>
    </citation>
    <scope>NUCLEOTIDE SEQUENCE [LARGE SCALE GENOMIC DNA]</scope>
    <source>
        <strain evidence="1 4">UTICA-S1B6</strain>
    </source>
</reference>
<dbReference type="EMBL" id="PTIT01000053">
    <property type="protein sequence ID" value="PPK49814.1"/>
    <property type="molecule type" value="Genomic_DNA"/>
</dbReference>
<accession>A0A2S6G1Z4</accession>
<dbReference type="Gene3D" id="3.40.960.10">
    <property type="entry name" value="VSR Endonuclease"/>
    <property type="match status" value="1"/>
</dbReference>
<dbReference type="AlphaFoldDB" id="A0A2S6G1Z4"/>
<keyword evidence="4" id="KW-1185">Reference proteome</keyword>
<evidence type="ECO:0008006" key="5">
    <source>
        <dbReference type="Google" id="ProtNLM"/>
    </source>
</evidence>
<dbReference type="EMBL" id="PTIU01000056">
    <property type="protein sequence ID" value="PPK50973.1"/>
    <property type="molecule type" value="Genomic_DNA"/>
</dbReference>
<organism evidence="2 3">
    <name type="scientific">Marinobacter persicus</name>
    <dbReference type="NCBI Taxonomy" id="930118"/>
    <lineage>
        <taxon>Bacteria</taxon>
        <taxon>Pseudomonadati</taxon>
        <taxon>Pseudomonadota</taxon>
        <taxon>Gammaproteobacteria</taxon>
        <taxon>Pseudomonadales</taxon>
        <taxon>Marinobacteraceae</taxon>
        <taxon>Marinobacter</taxon>
    </lineage>
</organism>
<dbReference type="Proteomes" id="UP000239446">
    <property type="component" value="Unassembled WGS sequence"/>
</dbReference>
<comment type="caution">
    <text evidence="2">The sequence shown here is derived from an EMBL/GenBank/DDBJ whole genome shotgun (WGS) entry which is preliminary data.</text>
</comment>
<dbReference type="SUPFAM" id="SSF52980">
    <property type="entry name" value="Restriction endonuclease-like"/>
    <property type="match status" value="1"/>
</dbReference>
<evidence type="ECO:0000313" key="1">
    <source>
        <dbReference type="EMBL" id="PPK49814.1"/>
    </source>
</evidence>
<dbReference type="InterPro" id="IPR011335">
    <property type="entry name" value="Restrct_endonuc-II-like"/>
</dbReference>
<sequence length="356" mass="40659">MSEEQIKNIENRPEELAGLPFYQDLPHMPVRIDLEGAIGEFLNYDIFQLDGIQPLEKRHMEANNGLIGVNASTESIAIYKEEQVNFQLIYVVVNAYGFREVNGELVGKPYCISLVPASKRGEISSVPPEWLENIDLERMDGVPKLYKGFNPFRGAFGLHMLGMHDYSNIESDMLGFVHSIYALADRFEHSEVLLPGIPMLQGHNQVLNDYKKYRNNWYFKPFKKLKPKKIWGCDSPIELFLIHAMDSIGLNPELQTIICEDGFTVPSFHKLWENHKSRKRLKSITDADFYFPDKKLAVFCDSVAHHSSPEAKKKDQAIDEKLKKIGIRSLRICGRDIAQSPMDSARVVEAELTKSV</sequence>
<dbReference type="RefSeq" id="WP_104417598.1">
    <property type="nucleotide sequence ID" value="NZ_PTIT01000053.1"/>
</dbReference>
<evidence type="ECO:0000313" key="4">
    <source>
        <dbReference type="Proteomes" id="UP000239648"/>
    </source>
</evidence>
<reference evidence="2 3" key="2">
    <citation type="submission" date="2018-02" db="EMBL/GenBank/DDBJ databases">
        <title>Subsurface microbial communities from deep shales in Ohio and West Virginia, USA.</title>
        <authorList>
            <person name="Wrighton K."/>
        </authorList>
    </citation>
    <scope>NUCLEOTIDE SEQUENCE [LARGE SCALE GENOMIC DNA]</scope>
    <source>
        <strain evidence="2 3">UTICA-S1B9</strain>
    </source>
</reference>
<dbReference type="OrthoDB" id="7014522at2"/>
<name>A0A2S6G1Z4_9GAMM</name>
<evidence type="ECO:0000313" key="3">
    <source>
        <dbReference type="Proteomes" id="UP000239446"/>
    </source>
</evidence>
<dbReference type="Proteomes" id="UP000239648">
    <property type="component" value="Unassembled WGS sequence"/>
</dbReference>